<comment type="subcellular location">
    <subcellularLocation>
        <location evidence="1 5">Cytoplasm</location>
    </subcellularLocation>
</comment>
<dbReference type="GO" id="GO:0005737">
    <property type="term" value="C:cytoplasm"/>
    <property type="evidence" value="ECO:0007669"/>
    <property type="project" value="UniProtKB-SubCell"/>
</dbReference>
<comment type="function">
    <text evidence="5">Modulates RecA activity.</text>
</comment>
<keyword evidence="9" id="KW-1185">Reference proteome</keyword>
<name>A0A917K8E7_9BACL</name>
<dbReference type="PANTHER" id="PTHR33602:SF1">
    <property type="entry name" value="REGULATORY PROTEIN RECX FAMILY PROTEIN"/>
    <property type="match status" value="1"/>
</dbReference>
<accession>A0A917K8E7</accession>
<proteinExistence type="inferred from homology"/>
<dbReference type="Pfam" id="PF21982">
    <property type="entry name" value="RecX_HTH1"/>
    <property type="match status" value="1"/>
</dbReference>
<dbReference type="InterPro" id="IPR053926">
    <property type="entry name" value="RecX_HTH_1st"/>
</dbReference>
<dbReference type="HAMAP" id="MF_01114">
    <property type="entry name" value="RecX"/>
    <property type="match status" value="1"/>
</dbReference>
<evidence type="ECO:0000259" key="7">
    <source>
        <dbReference type="Pfam" id="PF21982"/>
    </source>
</evidence>
<evidence type="ECO:0000256" key="2">
    <source>
        <dbReference type="ARBA" id="ARBA00009695"/>
    </source>
</evidence>
<evidence type="ECO:0000259" key="6">
    <source>
        <dbReference type="Pfam" id="PF21981"/>
    </source>
</evidence>
<evidence type="ECO:0000313" key="9">
    <source>
        <dbReference type="Proteomes" id="UP000637695"/>
    </source>
</evidence>
<dbReference type="InterPro" id="IPR036388">
    <property type="entry name" value="WH-like_DNA-bd_sf"/>
</dbReference>
<evidence type="ECO:0000256" key="5">
    <source>
        <dbReference type="HAMAP-Rule" id="MF_01114"/>
    </source>
</evidence>
<dbReference type="GO" id="GO:0006282">
    <property type="term" value="P:regulation of DNA repair"/>
    <property type="evidence" value="ECO:0007669"/>
    <property type="project" value="UniProtKB-UniRule"/>
</dbReference>
<dbReference type="InterPro" id="IPR003783">
    <property type="entry name" value="Regulatory_RecX"/>
</dbReference>
<evidence type="ECO:0000256" key="4">
    <source>
        <dbReference type="ARBA" id="ARBA00022490"/>
    </source>
</evidence>
<sequence>MNEQPVVITGRTGVPGRADWLRIELSNGEALEVPLASWLDRGLRLGQAVTPDLLQALAEDAAEAKAYQQALAYLQRRDRTAQEVRRFLQRKNVPAPVAASVLQRLQAAGWVDDARFVLRFWEMHREQMSRQEMRWRLRQRGAASSLIDTVLAGNAPGAADGETRGSDVENSERSAALRLAEKYWRTHASLPWLRRRERLSAWLYRRGFPAAVVQDAVRAVAVPEAGEECGPKP</sequence>
<gene>
    <name evidence="5" type="primary">recX</name>
    <name evidence="8" type="ORF">GCM10010885_12130</name>
</gene>
<dbReference type="EMBL" id="BMOY01000015">
    <property type="protein sequence ID" value="GGJ04508.1"/>
    <property type="molecule type" value="Genomic_DNA"/>
</dbReference>
<dbReference type="PANTHER" id="PTHR33602">
    <property type="entry name" value="REGULATORY PROTEIN RECX FAMILY PROTEIN"/>
    <property type="match status" value="1"/>
</dbReference>
<dbReference type="Proteomes" id="UP000637695">
    <property type="component" value="Unassembled WGS sequence"/>
</dbReference>
<evidence type="ECO:0000256" key="1">
    <source>
        <dbReference type="ARBA" id="ARBA00004496"/>
    </source>
</evidence>
<dbReference type="AlphaFoldDB" id="A0A917K8E7"/>
<keyword evidence="4 5" id="KW-0963">Cytoplasm</keyword>
<comment type="caution">
    <text evidence="8">The sequence shown here is derived from an EMBL/GenBank/DDBJ whole genome shotgun (WGS) entry which is preliminary data.</text>
</comment>
<dbReference type="Gene3D" id="1.10.10.10">
    <property type="entry name" value="Winged helix-like DNA-binding domain superfamily/Winged helix DNA-binding domain"/>
    <property type="match status" value="2"/>
</dbReference>
<feature type="domain" description="RecX third three-helical" evidence="6">
    <location>
        <begin position="174"/>
        <end position="217"/>
    </location>
</feature>
<protein>
    <recommendedName>
        <fullName evidence="3 5">Regulatory protein RecX</fullName>
    </recommendedName>
</protein>
<dbReference type="InterPro" id="IPR053925">
    <property type="entry name" value="RecX_HTH_3rd"/>
</dbReference>
<reference evidence="8" key="1">
    <citation type="journal article" date="2014" name="Int. J. Syst. Evol. Microbiol.">
        <title>Complete genome sequence of Corynebacterium casei LMG S-19264T (=DSM 44701T), isolated from a smear-ripened cheese.</title>
        <authorList>
            <consortium name="US DOE Joint Genome Institute (JGI-PGF)"/>
            <person name="Walter F."/>
            <person name="Albersmeier A."/>
            <person name="Kalinowski J."/>
            <person name="Ruckert C."/>
        </authorList>
    </citation>
    <scope>NUCLEOTIDE SEQUENCE</scope>
    <source>
        <strain evidence="8">JCM 18487</strain>
    </source>
</reference>
<feature type="domain" description="RecX first three-helical" evidence="7">
    <location>
        <begin position="66"/>
        <end position="105"/>
    </location>
</feature>
<dbReference type="RefSeq" id="WP_229776521.1">
    <property type="nucleotide sequence ID" value="NZ_BMOY01000015.1"/>
</dbReference>
<comment type="similarity">
    <text evidence="2 5">Belongs to the RecX family.</text>
</comment>
<dbReference type="Pfam" id="PF21981">
    <property type="entry name" value="RecX_HTH3"/>
    <property type="match status" value="1"/>
</dbReference>
<evidence type="ECO:0000256" key="3">
    <source>
        <dbReference type="ARBA" id="ARBA00018111"/>
    </source>
</evidence>
<organism evidence="8 9">
    <name type="scientific">Alicyclobacillus cellulosilyticus</name>
    <dbReference type="NCBI Taxonomy" id="1003997"/>
    <lineage>
        <taxon>Bacteria</taxon>
        <taxon>Bacillati</taxon>
        <taxon>Bacillota</taxon>
        <taxon>Bacilli</taxon>
        <taxon>Bacillales</taxon>
        <taxon>Alicyclobacillaceae</taxon>
        <taxon>Alicyclobacillus</taxon>
    </lineage>
</organism>
<reference evidence="8" key="2">
    <citation type="submission" date="2020-09" db="EMBL/GenBank/DDBJ databases">
        <authorList>
            <person name="Sun Q."/>
            <person name="Ohkuma M."/>
        </authorList>
    </citation>
    <scope>NUCLEOTIDE SEQUENCE</scope>
    <source>
        <strain evidence="8">JCM 18487</strain>
    </source>
</reference>
<evidence type="ECO:0000313" key="8">
    <source>
        <dbReference type="EMBL" id="GGJ04508.1"/>
    </source>
</evidence>